<proteinExistence type="predicted"/>
<name>A0ABN9GSD8_9NEOB</name>
<evidence type="ECO:0000313" key="2">
    <source>
        <dbReference type="Proteomes" id="UP001162483"/>
    </source>
</evidence>
<accession>A0ABN9GSD8</accession>
<keyword evidence="2" id="KW-1185">Reference proteome</keyword>
<reference evidence="1" key="1">
    <citation type="submission" date="2023-05" db="EMBL/GenBank/DDBJ databases">
        <authorList>
            <person name="Stuckert A."/>
        </authorList>
    </citation>
    <scope>NUCLEOTIDE SEQUENCE</scope>
</reference>
<organism evidence="1 2">
    <name type="scientific">Staurois parvus</name>
    <dbReference type="NCBI Taxonomy" id="386267"/>
    <lineage>
        <taxon>Eukaryota</taxon>
        <taxon>Metazoa</taxon>
        <taxon>Chordata</taxon>
        <taxon>Craniata</taxon>
        <taxon>Vertebrata</taxon>
        <taxon>Euteleostomi</taxon>
        <taxon>Amphibia</taxon>
        <taxon>Batrachia</taxon>
        <taxon>Anura</taxon>
        <taxon>Neobatrachia</taxon>
        <taxon>Ranoidea</taxon>
        <taxon>Ranidae</taxon>
        <taxon>Staurois</taxon>
    </lineage>
</organism>
<protein>
    <submittedName>
        <fullName evidence="1">Uncharacterized protein</fullName>
    </submittedName>
</protein>
<sequence>MLRDTVMGTFILRGTLMDTFYVKGHSDENILVERGTLMGNMM</sequence>
<dbReference type="Proteomes" id="UP001162483">
    <property type="component" value="Unassembled WGS sequence"/>
</dbReference>
<gene>
    <name evidence="1" type="ORF">SPARVUS_LOCUS14564866</name>
</gene>
<dbReference type="EMBL" id="CATNWA010019130">
    <property type="protein sequence ID" value="CAI9611468.1"/>
    <property type="molecule type" value="Genomic_DNA"/>
</dbReference>
<comment type="caution">
    <text evidence="1">The sequence shown here is derived from an EMBL/GenBank/DDBJ whole genome shotgun (WGS) entry which is preliminary data.</text>
</comment>
<evidence type="ECO:0000313" key="1">
    <source>
        <dbReference type="EMBL" id="CAI9611468.1"/>
    </source>
</evidence>